<feature type="non-terminal residue" evidence="3">
    <location>
        <position position="1"/>
    </location>
</feature>
<keyword evidence="2" id="KW-1133">Transmembrane helix</keyword>
<proteinExistence type="predicted"/>
<evidence type="ECO:0000313" key="3">
    <source>
        <dbReference type="EMBL" id="SPM26782.1"/>
    </source>
</evidence>
<dbReference type="AlphaFoldDB" id="A0A2U3N5I8"/>
<dbReference type="Proteomes" id="UP000241595">
    <property type="component" value="Unassembled WGS sequence"/>
</dbReference>
<sequence>VILDPLTLLLGLLSLLLSLFVLFLGLLHGLLQLLLRQLLLQLGLVVAVVGGESPDGAAGGSGHGHVGVRRAEERERRKGRGPGENQLEALPLPTRRADFPDCHALRFAPVTSCELRSRCRRNMRSPARGRPHAVVRPLSRYFEPTSS</sequence>
<protein>
    <submittedName>
        <fullName evidence="3">Mycobacterium terramassiliense ORFan</fullName>
    </submittedName>
</protein>
<reference evidence="3 4" key="1">
    <citation type="submission" date="2017-01" db="EMBL/GenBank/DDBJ databases">
        <authorList>
            <consortium name="Urmite Genomes"/>
        </authorList>
    </citation>
    <scope>NUCLEOTIDE SEQUENCE [LARGE SCALE GENOMIC DNA]</scope>
    <source>
        <strain evidence="3 4">AB308</strain>
    </source>
</reference>
<dbReference type="EMBL" id="FTRV01000008">
    <property type="protein sequence ID" value="SPM26782.1"/>
    <property type="molecule type" value="Genomic_DNA"/>
</dbReference>
<dbReference type="STRING" id="1841859.GCA_900157385_00251"/>
<name>A0A2U3N5I8_9MYCO</name>
<gene>
    <name evidence="3" type="ORF">MTAB308_257</name>
</gene>
<feature type="region of interest" description="Disordered" evidence="1">
    <location>
        <begin position="54"/>
        <end position="90"/>
    </location>
</feature>
<evidence type="ECO:0000256" key="2">
    <source>
        <dbReference type="SAM" id="Phobius"/>
    </source>
</evidence>
<evidence type="ECO:0000313" key="4">
    <source>
        <dbReference type="Proteomes" id="UP000241595"/>
    </source>
</evidence>
<keyword evidence="2" id="KW-0812">Transmembrane</keyword>
<feature type="transmembrane region" description="Helical" evidence="2">
    <location>
        <begin position="6"/>
        <end position="31"/>
    </location>
</feature>
<organism evidence="3 4">
    <name type="scientific">Mycobacterium terramassiliense</name>
    <dbReference type="NCBI Taxonomy" id="1841859"/>
    <lineage>
        <taxon>Bacteria</taxon>
        <taxon>Bacillati</taxon>
        <taxon>Actinomycetota</taxon>
        <taxon>Actinomycetes</taxon>
        <taxon>Mycobacteriales</taxon>
        <taxon>Mycobacteriaceae</taxon>
        <taxon>Mycobacterium</taxon>
    </lineage>
</organism>
<keyword evidence="4" id="KW-1185">Reference proteome</keyword>
<accession>A0A2U3N5I8</accession>
<keyword evidence="2" id="KW-0472">Membrane</keyword>
<evidence type="ECO:0000256" key="1">
    <source>
        <dbReference type="SAM" id="MobiDB-lite"/>
    </source>
</evidence>